<keyword evidence="1" id="KW-0560">Oxidoreductase</keyword>
<evidence type="ECO:0000256" key="4">
    <source>
        <dbReference type="PIRSR" id="PIRSR000097-3"/>
    </source>
</evidence>
<dbReference type="OrthoDB" id="416253at2759"/>
<dbReference type="Proteomes" id="UP000182334">
    <property type="component" value="Chromosome I"/>
</dbReference>
<feature type="domain" description="NADP-dependent oxidoreductase" evidence="5">
    <location>
        <begin position="33"/>
        <end position="267"/>
    </location>
</feature>
<name>A0A1L0CV47_9ASCO</name>
<evidence type="ECO:0000256" key="3">
    <source>
        <dbReference type="PIRSR" id="PIRSR000097-2"/>
    </source>
</evidence>
<dbReference type="PANTHER" id="PTHR43827:SF13">
    <property type="entry name" value="ALDO_KETO REDUCTASE FAMILY PROTEIN"/>
    <property type="match status" value="1"/>
</dbReference>
<accession>A0A1L0CV47</accession>
<evidence type="ECO:0000259" key="5">
    <source>
        <dbReference type="Pfam" id="PF00248"/>
    </source>
</evidence>
<dbReference type="PIRSF" id="PIRSF000097">
    <property type="entry name" value="AKR"/>
    <property type="match status" value="1"/>
</dbReference>
<dbReference type="Pfam" id="PF00248">
    <property type="entry name" value="Aldo_ket_red"/>
    <property type="match status" value="1"/>
</dbReference>
<feature type="active site" description="Proton donor" evidence="2">
    <location>
        <position position="60"/>
    </location>
</feature>
<dbReference type="InterPro" id="IPR020471">
    <property type="entry name" value="AKR"/>
</dbReference>
<feature type="site" description="Lowers pKa of active site Tyr" evidence="4">
    <location>
        <position position="90"/>
    </location>
</feature>
<dbReference type="InterPro" id="IPR036812">
    <property type="entry name" value="NAD(P)_OxRdtase_dom_sf"/>
</dbReference>
<feature type="binding site" evidence="3">
    <location>
        <position position="125"/>
    </location>
    <ligand>
        <name>substrate</name>
    </ligand>
</feature>
<dbReference type="PANTHER" id="PTHR43827">
    <property type="entry name" value="2,5-DIKETO-D-GLUCONIC ACID REDUCTASE"/>
    <property type="match status" value="1"/>
</dbReference>
<dbReference type="InterPro" id="IPR018170">
    <property type="entry name" value="Aldo/ket_reductase_CS"/>
</dbReference>
<dbReference type="STRING" id="45354.A0A1L0CV47"/>
<evidence type="ECO:0000313" key="6">
    <source>
        <dbReference type="EMBL" id="SGZ47604.1"/>
    </source>
</evidence>
<dbReference type="EMBL" id="LT635756">
    <property type="protein sequence ID" value="SGZ47604.1"/>
    <property type="molecule type" value="Genomic_DNA"/>
</dbReference>
<proteinExistence type="predicted"/>
<gene>
    <name evidence="6" type="ORF">SAMEA4029010_CIC11G00000005412</name>
</gene>
<evidence type="ECO:0000256" key="2">
    <source>
        <dbReference type="PIRSR" id="PIRSR000097-1"/>
    </source>
</evidence>
<evidence type="ECO:0000256" key="1">
    <source>
        <dbReference type="ARBA" id="ARBA00023002"/>
    </source>
</evidence>
<dbReference type="PROSITE" id="PS00063">
    <property type="entry name" value="ALDOKETO_REDUCTASE_3"/>
    <property type="match status" value="1"/>
</dbReference>
<dbReference type="AlphaFoldDB" id="A0A1L0CV47"/>
<dbReference type="GO" id="GO:0016616">
    <property type="term" value="F:oxidoreductase activity, acting on the CH-OH group of donors, NAD or NADP as acceptor"/>
    <property type="evidence" value="ECO:0007669"/>
    <property type="project" value="UniProtKB-ARBA"/>
</dbReference>
<protein>
    <submittedName>
        <fullName evidence="6">CIC11C00000005412</fullName>
    </submittedName>
</protein>
<keyword evidence="7" id="KW-1185">Reference proteome</keyword>
<sequence length="319" mass="36349">MSNLTTSIQLTSASKYKLNNGLHIPVAAFGIYAVPPNQTYDLVYEALVQGYRHIDSAVYYRNEEEAASAIAAFLKDHPDVSRRDIWFTTKITNELHGYELTRKEVGEIASRVKKHIEYVDMVLLHSPKTSKEKRLGSWKALQELVCDPGNDLLQIHTIGVSNFGIKHLEEIFNWDGLIVHPAVDQLELHPWLPQLKLREYLVSKGVLVEAYSPLTQGAKLNDPELLELEYKYKIPKAEILLKWSYLQGFIVLAKTVHKDRIKQNFDVLPTPVASDNVLDDDVHLGKVDLDINILHALDKPDSHEVITWGHQDPTLYEDE</sequence>
<organism evidence="6 7">
    <name type="scientific">Sungouiella intermedia</name>
    <dbReference type="NCBI Taxonomy" id="45354"/>
    <lineage>
        <taxon>Eukaryota</taxon>
        <taxon>Fungi</taxon>
        <taxon>Dikarya</taxon>
        <taxon>Ascomycota</taxon>
        <taxon>Saccharomycotina</taxon>
        <taxon>Pichiomycetes</taxon>
        <taxon>Metschnikowiaceae</taxon>
        <taxon>Sungouiella</taxon>
    </lineage>
</organism>
<dbReference type="PRINTS" id="PR00069">
    <property type="entry name" value="ALDKETRDTASE"/>
</dbReference>
<evidence type="ECO:0000313" key="7">
    <source>
        <dbReference type="Proteomes" id="UP000182334"/>
    </source>
</evidence>
<dbReference type="CDD" id="cd19071">
    <property type="entry name" value="AKR_AKR1-5-like"/>
    <property type="match status" value="1"/>
</dbReference>
<dbReference type="InterPro" id="IPR023210">
    <property type="entry name" value="NADP_OxRdtase_dom"/>
</dbReference>
<dbReference type="SUPFAM" id="SSF51430">
    <property type="entry name" value="NAD(P)-linked oxidoreductase"/>
    <property type="match status" value="1"/>
</dbReference>
<dbReference type="Gene3D" id="3.20.20.100">
    <property type="entry name" value="NADP-dependent oxidoreductase domain"/>
    <property type="match status" value="1"/>
</dbReference>
<reference evidence="6 7" key="1">
    <citation type="submission" date="2016-10" db="EMBL/GenBank/DDBJ databases">
        <authorList>
            <person name="de Groot N.N."/>
        </authorList>
    </citation>
    <scope>NUCLEOTIDE SEQUENCE [LARGE SCALE GENOMIC DNA]</scope>
    <source>
        <strain evidence="6 7">CBS 141442</strain>
    </source>
</reference>